<keyword evidence="1" id="KW-0812">Transmembrane</keyword>
<evidence type="ECO:0000313" key="2">
    <source>
        <dbReference type="EMBL" id="OGK24100.1"/>
    </source>
</evidence>
<accession>A0A1F7GYE6</accession>
<comment type="caution">
    <text evidence="2">The sequence shown here is derived from an EMBL/GenBank/DDBJ whole genome shotgun (WGS) entry which is preliminary data.</text>
</comment>
<keyword evidence="1" id="KW-1133">Transmembrane helix</keyword>
<evidence type="ECO:0000313" key="3">
    <source>
        <dbReference type="Proteomes" id="UP000177913"/>
    </source>
</evidence>
<evidence type="ECO:0000256" key="1">
    <source>
        <dbReference type="SAM" id="Phobius"/>
    </source>
</evidence>
<reference evidence="2 3" key="1">
    <citation type="journal article" date="2016" name="Nat. Commun.">
        <title>Thousands of microbial genomes shed light on interconnected biogeochemical processes in an aquifer system.</title>
        <authorList>
            <person name="Anantharaman K."/>
            <person name="Brown C.T."/>
            <person name="Hug L.A."/>
            <person name="Sharon I."/>
            <person name="Castelle C.J."/>
            <person name="Probst A.J."/>
            <person name="Thomas B.C."/>
            <person name="Singh A."/>
            <person name="Wilkins M.J."/>
            <person name="Karaoz U."/>
            <person name="Brodie E.L."/>
            <person name="Williams K.H."/>
            <person name="Hubbard S.S."/>
            <person name="Banfield J.F."/>
        </authorList>
    </citation>
    <scope>NUCLEOTIDE SEQUENCE [LARGE SCALE GENOMIC DNA]</scope>
</reference>
<dbReference type="EMBL" id="MFZO01000039">
    <property type="protein sequence ID" value="OGK24100.1"/>
    <property type="molecule type" value="Genomic_DNA"/>
</dbReference>
<name>A0A1F7GYE6_9BACT</name>
<dbReference type="AlphaFoldDB" id="A0A1F7GYE6"/>
<proteinExistence type="predicted"/>
<gene>
    <name evidence="2" type="ORF">A3C25_05310</name>
</gene>
<dbReference type="Proteomes" id="UP000177913">
    <property type="component" value="Unassembled WGS sequence"/>
</dbReference>
<sequence length="179" mass="20550">MITKSLIFFFCLLVFLVIPPAFYFLNSQPFNLNQEKVEYNLPYPGILPDHPFFFIKEIRDKVLELTTRDNLKKAELYLLFSDKRSAMAIGLAKTGKDTHAVKAFLQGEEYFLKTAPLLETSRKQGVTASSDFVQRLKLSNAKHKEIGEGLLKDLPQGQDDTVNRALDLNKRVKRKIEKL</sequence>
<organism evidence="2 3">
    <name type="scientific">Candidatus Roizmanbacteria bacterium RIFCSPHIGHO2_02_FULL_38_11</name>
    <dbReference type="NCBI Taxonomy" id="1802039"/>
    <lineage>
        <taxon>Bacteria</taxon>
        <taxon>Candidatus Roizmaniibacteriota</taxon>
    </lineage>
</organism>
<feature type="transmembrane region" description="Helical" evidence="1">
    <location>
        <begin position="6"/>
        <end position="25"/>
    </location>
</feature>
<protein>
    <submittedName>
        <fullName evidence="2">Uncharacterized protein</fullName>
    </submittedName>
</protein>
<keyword evidence="1" id="KW-0472">Membrane</keyword>